<dbReference type="EMBL" id="RKHJ01000001">
    <property type="protein sequence ID" value="ROR65791.1"/>
    <property type="molecule type" value="Genomic_DNA"/>
</dbReference>
<dbReference type="OrthoDB" id="3291296at2"/>
<dbReference type="SUPFAM" id="SSF46689">
    <property type="entry name" value="Homeodomain-like"/>
    <property type="match status" value="1"/>
</dbReference>
<dbReference type="SUPFAM" id="SSF48498">
    <property type="entry name" value="Tetracyclin repressor-like, C-terminal domain"/>
    <property type="match status" value="1"/>
</dbReference>
<evidence type="ECO:0000256" key="2">
    <source>
        <dbReference type="ARBA" id="ARBA00023163"/>
    </source>
</evidence>
<keyword evidence="5" id="KW-1185">Reference proteome</keyword>
<proteinExistence type="predicted"/>
<accession>A0A3N2ARW8</accession>
<dbReference type="Gene3D" id="1.10.357.10">
    <property type="entry name" value="Tetracycline Repressor, domain 2"/>
    <property type="match status" value="1"/>
</dbReference>
<gene>
    <name evidence="4" type="ORF">EDD26_1161</name>
</gene>
<evidence type="ECO:0000313" key="4">
    <source>
        <dbReference type="EMBL" id="ROR65791.1"/>
    </source>
</evidence>
<name>A0A3N2ARW8_9MICO</name>
<dbReference type="RefSeq" id="WP_123696844.1">
    <property type="nucleotide sequence ID" value="NZ_RKHJ01000001.1"/>
</dbReference>
<dbReference type="GO" id="GO:0045892">
    <property type="term" value="P:negative regulation of DNA-templated transcription"/>
    <property type="evidence" value="ECO:0007669"/>
    <property type="project" value="InterPro"/>
</dbReference>
<sequence>MARPKHRILSPQLIAGAALRLVAKHGDFTIPGVAAALGVHPSSLYHHLPGGRAAIVHRMREELYGSIDLGRALDASEAPLERLRLWMRAYRAATARVPAVVPVLVGAPVEDFRTLEIYEALFVILRDAGVPVEQRVACSAMVDALVLGSAVDAGSPAPLWRSEGHDLPELRGVVAARDDADRARAGFELGVEAVVAAVSSLAVPTRVA</sequence>
<evidence type="ECO:0000313" key="5">
    <source>
        <dbReference type="Proteomes" id="UP000275456"/>
    </source>
</evidence>
<dbReference type="Proteomes" id="UP000275456">
    <property type="component" value="Unassembled WGS sequence"/>
</dbReference>
<protein>
    <submittedName>
        <fullName evidence="4">TetR family transcriptional regulator</fullName>
    </submittedName>
</protein>
<evidence type="ECO:0000259" key="3">
    <source>
        <dbReference type="Pfam" id="PF02909"/>
    </source>
</evidence>
<reference evidence="4 5" key="1">
    <citation type="submission" date="2018-11" db="EMBL/GenBank/DDBJ databases">
        <title>Sequencing the genomes of 1000 actinobacteria strains.</title>
        <authorList>
            <person name="Klenk H.-P."/>
        </authorList>
    </citation>
    <scope>NUCLEOTIDE SEQUENCE [LARGE SCALE GENOMIC DNA]</scope>
    <source>
        <strain evidence="4 5">DSM 9580</strain>
    </source>
</reference>
<evidence type="ECO:0000256" key="1">
    <source>
        <dbReference type="ARBA" id="ARBA00023015"/>
    </source>
</evidence>
<dbReference type="InterPro" id="IPR004111">
    <property type="entry name" value="Repressor_TetR_C"/>
</dbReference>
<organism evidence="4 5">
    <name type="scientific">Agrococcus jenensis</name>
    <dbReference type="NCBI Taxonomy" id="46353"/>
    <lineage>
        <taxon>Bacteria</taxon>
        <taxon>Bacillati</taxon>
        <taxon>Actinomycetota</taxon>
        <taxon>Actinomycetes</taxon>
        <taxon>Micrococcales</taxon>
        <taxon>Microbacteriaceae</taxon>
        <taxon>Agrococcus</taxon>
    </lineage>
</organism>
<comment type="caution">
    <text evidence="4">The sequence shown here is derived from an EMBL/GenBank/DDBJ whole genome shotgun (WGS) entry which is preliminary data.</text>
</comment>
<keyword evidence="2" id="KW-0804">Transcription</keyword>
<keyword evidence="1" id="KW-0805">Transcription regulation</keyword>
<dbReference type="InterPro" id="IPR009057">
    <property type="entry name" value="Homeodomain-like_sf"/>
</dbReference>
<dbReference type="InterPro" id="IPR036271">
    <property type="entry name" value="Tet_transcr_reg_TetR-rel_C_sf"/>
</dbReference>
<feature type="domain" description="Tetracycline repressor TetR C-terminal" evidence="3">
    <location>
        <begin position="81"/>
        <end position="167"/>
    </location>
</feature>
<dbReference type="Pfam" id="PF02909">
    <property type="entry name" value="TetR_C_1"/>
    <property type="match status" value="1"/>
</dbReference>
<dbReference type="AlphaFoldDB" id="A0A3N2ARW8"/>